<comment type="similarity">
    <text evidence="1">In the C-terminal section; belongs to the PPC synthetase family.</text>
</comment>
<comment type="pathway">
    <text evidence="1">Cofactor biosynthesis; coenzyme A biosynthesis; CoA from (R)-pantothenate: step 3/5.</text>
</comment>
<dbReference type="GO" id="GO:0004633">
    <property type="term" value="F:phosphopantothenoylcysteine decarboxylase activity"/>
    <property type="evidence" value="ECO:0007669"/>
    <property type="project" value="UniProtKB-EC"/>
</dbReference>
<dbReference type="AlphaFoldDB" id="A0AAE3VF10"/>
<dbReference type="Gene3D" id="3.40.50.10300">
    <property type="entry name" value="CoaB-like"/>
    <property type="match status" value="1"/>
</dbReference>
<gene>
    <name evidence="3" type="ORF">J3R75_001247</name>
</gene>
<dbReference type="RefSeq" id="WP_307260475.1">
    <property type="nucleotide sequence ID" value="NZ_JAUSVL010000001.1"/>
</dbReference>
<keyword evidence="1" id="KW-0285">Flavoprotein</keyword>
<keyword evidence="1" id="KW-0288">FMN</keyword>
<dbReference type="NCBIfam" id="TIGR00521">
    <property type="entry name" value="coaBC_dfp"/>
    <property type="match status" value="1"/>
</dbReference>
<dbReference type="SUPFAM" id="SSF52507">
    <property type="entry name" value="Homo-oligomeric flavin-containing Cys decarboxylases, HFCD"/>
    <property type="match status" value="1"/>
</dbReference>
<evidence type="ECO:0000256" key="1">
    <source>
        <dbReference type="RuleBase" id="RU364078"/>
    </source>
</evidence>
<dbReference type="EMBL" id="JAUSVL010000001">
    <property type="protein sequence ID" value="MDQ0289140.1"/>
    <property type="molecule type" value="Genomic_DNA"/>
</dbReference>
<accession>A0AAE3VF10</accession>
<dbReference type="GO" id="GO:0010181">
    <property type="term" value="F:FMN binding"/>
    <property type="evidence" value="ECO:0007669"/>
    <property type="project" value="InterPro"/>
</dbReference>
<keyword evidence="1 3" id="KW-0456">Lyase</keyword>
<dbReference type="InterPro" id="IPR005252">
    <property type="entry name" value="CoaBC"/>
</dbReference>
<keyword evidence="1 3" id="KW-0436">Ligase</keyword>
<dbReference type="EC" id="4.1.1.36" evidence="1"/>
<evidence type="ECO:0000313" key="3">
    <source>
        <dbReference type="EMBL" id="MDQ0289140.1"/>
    </source>
</evidence>
<evidence type="ECO:0000313" key="4">
    <source>
        <dbReference type="Proteomes" id="UP001238163"/>
    </source>
</evidence>
<keyword evidence="4" id="KW-1185">Reference proteome</keyword>
<dbReference type="Pfam" id="PF04127">
    <property type="entry name" value="DFP"/>
    <property type="match status" value="1"/>
</dbReference>
<comment type="caution">
    <text evidence="3">The sequence shown here is derived from an EMBL/GenBank/DDBJ whole genome shotgun (WGS) entry which is preliminary data.</text>
</comment>
<dbReference type="InterPro" id="IPR035929">
    <property type="entry name" value="CoaB-like_sf"/>
</dbReference>
<comment type="function">
    <text evidence="1">Catalyzes two steps in the biosynthesis of coenzyme A. In the first step cysteine is conjugated to 4'-phosphopantothenate to form 4-phosphopantothenoylcysteine, in the latter compound is decarboxylated to form 4'-phosphopantotheine.</text>
</comment>
<proteinExistence type="inferred from homology"/>
<sequence length="387" mass="41077">MQGKVIVLVDGPAVLLRVPALLNGLRAAGLSVTVASSESANIFMPPLAYSALSGHASLSFAALSSERLHEADLVMAAPLSLQLLELLAGEGWEERRQALKRPLLVAPALLPTDLQPAFMDELAARLGPQFALIRPSAAAEPLGALGALCVASVEQCLEAALTALTPQDCRDMRLLVTAGPTAEDADPARYVTNRSTGRMGVALAVKAARRGAKVLLIHGPMTWPVPPHAGIECCAVRSAQQMYDAVTARLPEHNAAILCAAVADYTPVAYSREKIKKGQESTFSLLLQRTPDILAAVGALPSRPFLVGFAAETHEVEANAREKLYRKGCDMLCANDISEAGSGFAVATNRVTVHLRDGSSIELPMQSKLEVADAILDLMLARWQQGR</sequence>
<keyword evidence="1" id="KW-0210">Decarboxylase</keyword>
<dbReference type="InterPro" id="IPR036551">
    <property type="entry name" value="Flavin_trans-like"/>
</dbReference>
<comment type="catalytic activity">
    <reaction evidence="1">
        <text>N-[(R)-4-phosphopantothenoyl]-L-cysteine + H(+) = (R)-4'-phosphopantetheine + CO2</text>
        <dbReference type="Rhea" id="RHEA:16793"/>
        <dbReference type="ChEBI" id="CHEBI:15378"/>
        <dbReference type="ChEBI" id="CHEBI:16526"/>
        <dbReference type="ChEBI" id="CHEBI:59458"/>
        <dbReference type="ChEBI" id="CHEBI:61723"/>
        <dbReference type="EC" id="4.1.1.36"/>
    </reaction>
</comment>
<comment type="cofactor">
    <cofactor evidence="1">
        <name>FMN</name>
        <dbReference type="ChEBI" id="CHEBI:58210"/>
    </cofactor>
</comment>
<dbReference type="Proteomes" id="UP001238163">
    <property type="component" value="Unassembled WGS sequence"/>
</dbReference>
<dbReference type="GO" id="GO:0015941">
    <property type="term" value="P:pantothenate catabolic process"/>
    <property type="evidence" value="ECO:0007669"/>
    <property type="project" value="InterPro"/>
</dbReference>
<feature type="domain" description="DNA/pantothenate metabolism flavoprotein C-terminal" evidence="2">
    <location>
        <begin position="171"/>
        <end position="379"/>
    </location>
</feature>
<organism evidence="3 4">
    <name type="scientific">Oligosphaera ethanolica</name>
    <dbReference type="NCBI Taxonomy" id="760260"/>
    <lineage>
        <taxon>Bacteria</taxon>
        <taxon>Pseudomonadati</taxon>
        <taxon>Lentisphaerota</taxon>
        <taxon>Oligosphaeria</taxon>
        <taxon>Oligosphaerales</taxon>
        <taxon>Oligosphaeraceae</taxon>
        <taxon>Oligosphaera</taxon>
    </lineage>
</organism>
<dbReference type="GO" id="GO:0015937">
    <property type="term" value="P:coenzyme A biosynthetic process"/>
    <property type="evidence" value="ECO:0007669"/>
    <property type="project" value="InterPro"/>
</dbReference>
<comment type="catalytic activity">
    <reaction evidence="1">
        <text>(R)-4'-phosphopantothenate + L-cysteine + CTP = N-[(R)-4-phosphopantothenoyl]-L-cysteine + CMP + diphosphate + H(+)</text>
        <dbReference type="Rhea" id="RHEA:19397"/>
        <dbReference type="ChEBI" id="CHEBI:10986"/>
        <dbReference type="ChEBI" id="CHEBI:15378"/>
        <dbReference type="ChEBI" id="CHEBI:33019"/>
        <dbReference type="ChEBI" id="CHEBI:35235"/>
        <dbReference type="ChEBI" id="CHEBI:37563"/>
        <dbReference type="ChEBI" id="CHEBI:59458"/>
        <dbReference type="ChEBI" id="CHEBI:60377"/>
        <dbReference type="EC" id="6.3.2.5"/>
    </reaction>
</comment>
<reference evidence="3" key="1">
    <citation type="submission" date="2023-07" db="EMBL/GenBank/DDBJ databases">
        <title>Genomic Encyclopedia of Type Strains, Phase IV (KMG-IV): sequencing the most valuable type-strain genomes for metagenomic binning, comparative biology and taxonomic classification.</title>
        <authorList>
            <person name="Goeker M."/>
        </authorList>
    </citation>
    <scope>NUCLEOTIDE SEQUENCE</scope>
    <source>
        <strain evidence="3">DSM 24202</strain>
    </source>
</reference>
<comment type="pathway">
    <text evidence="1">Cofactor biosynthesis; coenzyme A biosynthesis; CoA from (R)-pantothenate: step 2/5.</text>
</comment>
<dbReference type="EC" id="6.3.2.5" evidence="1"/>
<dbReference type="SUPFAM" id="SSF102645">
    <property type="entry name" value="CoaB-like"/>
    <property type="match status" value="1"/>
</dbReference>
<dbReference type="GO" id="GO:0004632">
    <property type="term" value="F:phosphopantothenate--cysteine ligase activity"/>
    <property type="evidence" value="ECO:0007669"/>
    <property type="project" value="UniProtKB-EC"/>
</dbReference>
<evidence type="ECO:0000259" key="2">
    <source>
        <dbReference type="Pfam" id="PF04127"/>
    </source>
</evidence>
<name>A0AAE3VF10_9BACT</name>
<protein>
    <recommendedName>
        <fullName evidence="1">Coenzyme A biosynthesis bifunctional protein CoaBC</fullName>
        <ecNumber evidence="1">4.1.1.36</ecNumber>
        <ecNumber evidence="1">6.3.2.5</ecNumber>
    </recommendedName>
    <alternativeName>
        <fullName evidence="1">DNA/pantothenate metabolism flavoprotein</fullName>
    </alternativeName>
</protein>
<dbReference type="InterPro" id="IPR007085">
    <property type="entry name" value="DNA/pantothenate-metab_flavo_C"/>
</dbReference>
<comment type="similarity">
    <text evidence="1">In the N-terminal section; belongs to the HFCD (homo-oligomeric flavin containing Cys decarboxylase) superfamily.</text>
</comment>